<dbReference type="AlphaFoldDB" id="A0AA42DR28"/>
<feature type="binding site" evidence="10">
    <location>
        <position position="143"/>
    </location>
    <ligand>
        <name>[4Fe-4S] cluster</name>
        <dbReference type="ChEBI" id="CHEBI:49883"/>
        <label>2</label>
    </ligand>
</feature>
<feature type="binding site" evidence="10">
    <location>
        <position position="182"/>
    </location>
    <ligand>
        <name>[4Fe-4S] cluster</name>
        <dbReference type="ChEBI" id="CHEBI:49883"/>
        <label>2</label>
    </ligand>
</feature>
<evidence type="ECO:0000256" key="4">
    <source>
        <dbReference type="ARBA" id="ARBA00022737"/>
    </source>
</evidence>
<dbReference type="Proteomes" id="UP001169242">
    <property type="component" value="Unassembled WGS sequence"/>
</dbReference>
<feature type="binding site" evidence="10">
    <location>
        <position position="153"/>
    </location>
    <ligand>
        <name>[4Fe-4S] cluster</name>
        <dbReference type="ChEBI" id="CHEBI:49883"/>
        <label>3</label>
    </ligand>
</feature>
<dbReference type="InterPro" id="IPR017896">
    <property type="entry name" value="4Fe4S_Fe-S-bd"/>
</dbReference>
<keyword evidence="7 10" id="KW-0408">Iron</keyword>
<evidence type="ECO:0000313" key="15">
    <source>
        <dbReference type="Proteomes" id="UP001169242"/>
    </source>
</evidence>
<keyword evidence="4 10" id="KW-0677">Repeat</keyword>
<name>A0AA42DR28_9FIRM</name>
<keyword evidence="2 10" id="KW-0004">4Fe-4S</keyword>
<evidence type="ECO:0000259" key="12">
    <source>
        <dbReference type="PROSITE" id="PS51379"/>
    </source>
</evidence>
<feature type="domain" description="4Fe-4S ferredoxin-type" evidence="12">
    <location>
        <begin position="129"/>
        <end position="162"/>
    </location>
</feature>
<keyword evidence="11" id="KW-0812">Transmembrane</keyword>
<keyword evidence="1 10" id="KW-0813">Transport</keyword>
<comment type="cofactor">
    <cofactor evidence="10">
        <name>[4Fe-4S] cluster</name>
        <dbReference type="ChEBI" id="CHEBI:49883"/>
    </cofactor>
    <text evidence="10">Binds 3 [4Fe-4S] clusters.</text>
</comment>
<dbReference type="GO" id="GO:0005886">
    <property type="term" value="C:plasma membrane"/>
    <property type="evidence" value="ECO:0007669"/>
    <property type="project" value="UniProtKB-SubCell"/>
</dbReference>
<feature type="domain" description="4Fe-4S ferredoxin-type" evidence="12">
    <location>
        <begin position="163"/>
        <end position="192"/>
    </location>
</feature>
<dbReference type="PROSITE" id="PS51656">
    <property type="entry name" value="4FE4S"/>
    <property type="match status" value="1"/>
</dbReference>
<evidence type="ECO:0000259" key="13">
    <source>
        <dbReference type="PROSITE" id="PS51656"/>
    </source>
</evidence>
<dbReference type="Gene3D" id="1.10.15.40">
    <property type="entry name" value="Electron transport complex subunit B, putative Fe-S cluster"/>
    <property type="match status" value="1"/>
</dbReference>
<dbReference type="Pfam" id="PF12838">
    <property type="entry name" value="Fer4_7"/>
    <property type="match status" value="1"/>
</dbReference>
<dbReference type="InterPro" id="IPR007202">
    <property type="entry name" value="4Fe-4S_dom"/>
</dbReference>
<keyword evidence="15" id="KW-1185">Reference proteome</keyword>
<dbReference type="GO" id="GO:0009055">
    <property type="term" value="F:electron transfer activity"/>
    <property type="evidence" value="ECO:0007669"/>
    <property type="project" value="InterPro"/>
</dbReference>
<dbReference type="GO" id="GO:0046872">
    <property type="term" value="F:metal ion binding"/>
    <property type="evidence" value="ECO:0007669"/>
    <property type="project" value="UniProtKB-KW"/>
</dbReference>
<keyword evidence="3 10" id="KW-0479">Metal-binding</keyword>
<feature type="binding site" evidence="10">
    <location>
        <position position="149"/>
    </location>
    <ligand>
        <name>[4Fe-4S] cluster</name>
        <dbReference type="ChEBI" id="CHEBI:49883"/>
        <label>2</label>
    </ligand>
</feature>
<evidence type="ECO:0000256" key="6">
    <source>
        <dbReference type="ARBA" id="ARBA00022982"/>
    </source>
</evidence>
<feature type="binding site" evidence="10">
    <location>
        <position position="51"/>
    </location>
    <ligand>
        <name>[4Fe-4S] cluster</name>
        <dbReference type="ChEBI" id="CHEBI:49883"/>
        <label>1</label>
    </ligand>
</feature>
<dbReference type="EMBL" id="JAQIFT010000068">
    <property type="protein sequence ID" value="MDA3733660.1"/>
    <property type="molecule type" value="Genomic_DNA"/>
</dbReference>
<comment type="similarity">
    <text evidence="10">Belongs to the 4Fe4S bacterial-type ferredoxin family. RnfB subfamily.</text>
</comment>
<gene>
    <name evidence="10" type="primary">rnfB</name>
    <name evidence="14" type="ORF">PBV87_19505</name>
</gene>
<evidence type="ECO:0000256" key="1">
    <source>
        <dbReference type="ARBA" id="ARBA00022448"/>
    </source>
</evidence>
<keyword evidence="8 10" id="KW-0411">Iron-sulfur</keyword>
<dbReference type="CDD" id="cd10549">
    <property type="entry name" value="MtMvhB_like"/>
    <property type="match status" value="1"/>
</dbReference>
<proteinExistence type="inferred from homology"/>
<dbReference type="PANTHER" id="PTHR43560">
    <property type="entry name" value="ION-TRANSLOCATING OXIDOREDUCTASE COMPLEX SUBUNIT B"/>
    <property type="match status" value="1"/>
</dbReference>
<feature type="binding site" evidence="10">
    <location>
        <position position="54"/>
    </location>
    <ligand>
        <name>[4Fe-4S] cluster</name>
        <dbReference type="ChEBI" id="CHEBI:49883"/>
        <label>1</label>
    </ligand>
</feature>
<feature type="domain" description="4Fe-4S ferredoxin-type" evidence="12">
    <location>
        <begin position="237"/>
        <end position="266"/>
    </location>
</feature>
<evidence type="ECO:0000256" key="2">
    <source>
        <dbReference type="ARBA" id="ARBA00022485"/>
    </source>
</evidence>
<dbReference type="PANTHER" id="PTHR43560:SF1">
    <property type="entry name" value="ION-TRANSLOCATING OXIDOREDUCTASE COMPLEX SUBUNIT B"/>
    <property type="match status" value="1"/>
</dbReference>
<sequence>MNIMEIVNPILAIGSMGLLFGVGLGIASKKFAVPVDERVSAIRDQLPGANCGGCGFAGCDAFSKAVANGEAKTNGCPVSSDEQKAAIAEIMGATNEVGAKQVAIVRCQGTMDKAKLKYNYEGIESCEDAHLVGNGPKGCAYGCLGFGSCVKACPFDALTIENGLATVDEAKCKACSACVAACPRHLIYIGQSETKYQVKCMSHDKGKNVKTVCEVGCIGCGLCLKQCEVGAIKLENALATIDADLCIGCGKCVSKCPTHALVVHNL</sequence>
<comment type="function">
    <text evidence="10">Part of a membrane-bound complex that couples electron transfer with translocation of ions across the membrane.</text>
</comment>
<dbReference type="GO" id="GO:0022900">
    <property type="term" value="P:electron transport chain"/>
    <property type="evidence" value="ECO:0007669"/>
    <property type="project" value="UniProtKB-UniRule"/>
</dbReference>
<evidence type="ECO:0000256" key="7">
    <source>
        <dbReference type="ARBA" id="ARBA00023004"/>
    </source>
</evidence>
<dbReference type="Gene3D" id="3.30.70.20">
    <property type="match status" value="2"/>
</dbReference>
<dbReference type="InterPro" id="IPR017900">
    <property type="entry name" value="4Fe4S_Fe_S_CS"/>
</dbReference>
<evidence type="ECO:0000256" key="5">
    <source>
        <dbReference type="ARBA" id="ARBA00022967"/>
    </source>
</evidence>
<accession>A0AA42DR28</accession>
<comment type="caution">
    <text evidence="10">Lacks conserved residue(s) required for the propagation of feature annotation.</text>
</comment>
<dbReference type="GO" id="GO:0051539">
    <property type="term" value="F:4 iron, 4 sulfur cluster binding"/>
    <property type="evidence" value="ECO:0007669"/>
    <property type="project" value="UniProtKB-UniRule"/>
</dbReference>
<keyword evidence="10" id="KW-1003">Cell membrane</keyword>
<feature type="binding site" evidence="10">
    <location>
        <position position="172"/>
    </location>
    <ligand>
        <name>[4Fe-4S] cluster</name>
        <dbReference type="ChEBI" id="CHEBI:49883"/>
        <label>3</label>
    </ligand>
</feature>
<feature type="binding site" evidence="10">
    <location>
        <position position="139"/>
    </location>
    <ligand>
        <name>[4Fe-4S] cluster</name>
        <dbReference type="ChEBI" id="CHEBI:49883"/>
        <label>2</label>
    </ligand>
</feature>
<protein>
    <recommendedName>
        <fullName evidence="10">Ion-translocating oxidoreductase complex subunit B</fullName>
        <ecNumber evidence="10">7.-.-.-</ecNumber>
    </recommendedName>
    <alternativeName>
        <fullName evidence="10">Rnf electron transport complex subunit B</fullName>
    </alternativeName>
</protein>
<dbReference type="EC" id="7.-.-.-" evidence="10"/>
<keyword evidence="5 10" id="KW-1278">Translocase</keyword>
<dbReference type="InterPro" id="IPR010207">
    <property type="entry name" value="Elect_transpt_cplx_RnfB/RsxB"/>
</dbReference>
<evidence type="ECO:0000256" key="11">
    <source>
        <dbReference type="SAM" id="Phobius"/>
    </source>
</evidence>
<dbReference type="InterPro" id="IPR050395">
    <property type="entry name" value="4Fe4S_Ferredoxin_RnfB"/>
</dbReference>
<feature type="binding site" evidence="10">
    <location>
        <position position="175"/>
    </location>
    <ligand>
        <name>[4Fe-4S] cluster</name>
        <dbReference type="ChEBI" id="CHEBI:49883"/>
        <label>3</label>
    </ligand>
</feature>
<feature type="binding site" evidence="10">
    <location>
        <position position="59"/>
    </location>
    <ligand>
        <name>[4Fe-4S] cluster</name>
        <dbReference type="ChEBI" id="CHEBI:49883"/>
        <label>1</label>
    </ligand>
</feature>
<evidence type="ECO:0000256" key="3">
    <source>
        <dbReference type="ARBA" id="ARBA00022723"/>
    </source>
</evidence>
<feature type="domain" description="4Fe-4S" evidence="13">
    <location>
        <begin position="34"/>
        <end position="93"/>
    </location>
</feature>
<dbReference type="PROSITE" id="PS00198">
    <property type="entry name" value="4FE4S_FER_1"/>
    <property type="match status" value="1"/>
</dbReference>
<feature type="transmembrane region" description="Helical" evidence="11">
    <location>
        <begin position="6"/>
        <end position="27"/>
    </location>
</feature>
<evidence type="ECO:0000256" key="10">
    <source>
        <dbReference type="HAMAP-Rule" id="MF_00463"/>
    </source>
</evidence>
<evidence type="ECO:0000256" key="9">
    <source>
        <dbReference type="ARBA" id="ARBA00023136"/>
    </source>
</evidence>
<keyword evidence="11" id="KW-1133">Transmembrane helix</keyword>
<dbReference type="Pfam" id="PF04060">
    <property type="entry name" value="FeS"/>
    <property type="match status" value="1"/>
</dbReference>
<feature type="binding site" evidence="10">
    <location>
        <position position="76"/>
    </location>
    <ligand>
        <name>[4Fe-4S] cluster</name>
        <dbReference type="ChEBI" id="CHEBI:49883"/>
        <label>1</label>
    </ligand>
</feature>
<evidence type="ECO:0000313" key="14">
    <source>
        <dbReference type="EMBL" id="MDA3733660.1"/>
    </source>
</evidence>
<feature type="region of interest" description="Hydrophobic" evidence="10">
    <location>
        <begin position="1"/>
        <end position="28"/>
    </location>
</feature>
<feature type="binding site" evidence="10">
    <location>
        <position position="178"/>
    </location>
    <ligand>
        <name>[4Fe-4S] cluster</name>
        <dbReference type="ChEBI" id="CHEBI:49883"/>
        <label>3</label>
    </ligand>
</feature>
<comment type="subcellular location">
    <subcellularLocation>
        <location evidence="10">Cell membrane</location>
    </subcellularLocation>
</comment>
<dbReference type="RefSeq" id="WP_082238825.1">
    <property type="nucleotide sequence ID" value="NZ_JAQIFT010000068.1"/>
</dbReference>
<dbReference type="SUPFAM" id="SSF54862">
    <property type="entry name" value="4Fe-4S ferredoxins"/>
    <property type="match status" value="1"/>
</dbReference>
<reference evidence="14" key="1">
    <citation type="journal article" date="2023" name="Int. J. Syst. Evol. Microbiol.">
        <title>&lt;i&gt;Holtiella tumoricola&lt;/i&gt; gen. nov. sp. nov., isolated from a human clinical sample.</title>
        <authorList>
            <person name="Allen-Vercoe E."/>
            <person name="Daigneault M.C."/>
            <person name="Vancuren S.J."/>
            <person name="Cochrane K."/>
            <person name="O'Neal L.L."/>
            <person name="Sankaranarayanan K."/>
            <person name="Lawson P.A."/>
        </authorList>
    </citation>
    <scope>NUCLEOTIDE SEQUENCE</scope>
    <source>
        <strain evidence="14">CC70A</strain>
    </source>
</reference>
<keyword evidence="9 10" id="KW-0472">Membrane</keyword>
<dbReference type="HAMAP" id="MF_00463">
    <property type="entry name" value="RsxB_RnfB"/>
    <property type="match status" value="1"/>
</dbReference>
<keyword evidence="6 10" id="KW-0249">Electron transport</keyword>
<comment type="caution">
    <text evidence="14">The sequence shown here is derived from an EMBL/GenBank/DDBJ whole genome shotgun (WGS) entry which is preliminary data.</text>
</comment>
<organism evidence="14 15">
    <name type="scientific">Holtiella tumoricola</name>
    <dbReference type="NCBI Taxonomy" id="3018743"/>
    <lineage>
        <taxon>Bacteria</taxon>
        <taxon>Bacillati</taxon>
        <taxon>Bacillota</taxon>
        <taxon>Clostridia</taxon>
        <taxon>Lachnospirales</taxon>
        <taxon>Cellulosilyticaceae</taxon>
        <taxon>Holtiella</taxon>
    </lineage>
</organism>
<dbReference type="PROSITE" id="PS51379">
    <property type="entry name" value="4FE4S_FER_2"/>
    <property type="match status" value="4"/>
</dbReference>
<comment type="subunit">
    <text evidence="10">The complex is composed of six subunits: RnfA, RnfB, RnfC, RnfD, RnfE and RnfG.</text>
</comment>
<feature type="domain" description="4Fe-4S ferredoxin-type" evidence="12">
    <location>
        <begin position="208"/>
        <end position="236"/>
    </location>
</feature>
<evidence type="ECO:0000256" key="8">
    <source>
        <dbReference type="ARBA" id="ARBA00023014"/>
    </source>
</evidence>
<dbReference type="Pfam" id="PF13237">
    <property type="entry name" value="Fer4_10"/>
    <property type="match status" value="1"/>
</dbReference>